<keyword evidence="2" id="KW-1185">Reference proteome</keyword>
<evidence type="ECO:0000313" key="2">
    <source>
        <dbReference type="Proteomes" id="UP000295399"/>
    </source>
</evidence>
<sequence length="119" mass="13328">MTVKEHRELSHEDKLYAFKRATNGFSQSGGRWKERAERGLTDEELKAALEFELGIYGGSCGPGDMSLAFQAAGLKIWADWNTVVPDRDCKPIFQGTATIRIAREVYNIKDPSDAQMALF</sequence>
<name>A0A4R2PGB3_RHOSA</name>
<reference evidence="1 2" key="1">
    <citation type="submission" date="2019-03" db="EMBL/GenBank/DDBJ databases">
        <title>Genomic Encyclopedia of Type Strains, Phase IV (KMG-IV): sequencing the most valuable type-strain genomes for metagenomic binning, comparative biology and taxonomic classification.</title>
        <authorList>
            <person name="Goeker M."/>
        </authorList>
    </citation>
    <scope>NUCLEOTIDE SEQUENCE [LARGE SCALE GENOMIC DNA]</scope>
    <source>
        <strain evidence="1 2">DSM 2132</strain>
    </source>
</reference>
<protein>
    <submittedName>
        <fullName evidence="1">Uncharacterized protein</fullName>
    </submittedName>
</protein>
<dbReference type="Proteomes" id="UP000295399">
    <property type="component" value="Unassembled WGS sequence"/>
</dbReference>
<accession>A0A4R2PGB3</accession>
<dbReference type="EMBL" id="SLXO01000005">
    <property type="protein sequence ID" value="TCP34382.1"/>
    <property type="molecule type" value="Genomic_DNA"/>
</dbReference>
<dbReference type="OrthoDB" id="8115396at2"/>
<organism evidence="1 2">
    <name type="scientific">Rhodothalassium salexigens DSM 2132</name>
    <dbReference type="NCBI Taxonomy" id="1188247"/>
    <lineage>
        <taxon>Bacteria</taxon>
        <taxon>Pseudomonadati</taxon>
        <taxon>Pseudomonadota</taxon>
        <taxon>Alphaproteobacteria</taxon>
        <taxon>Rhodothalassiales</taxon>
        <taxon>Rhodothalassiaceae</taxon>
        <taxon>Rhodothalassium</taxon>
    </lineage>
</organism>
<dbReference type="AlphaFoldDB" id="A0A4R2PGB3"/>
<proteinExistence type="predicted"/>
<evidence type="ECO:0000313" key="1">
    <source>
        <dbReference type="EMBL" id="TCP34382.1"/>
    </source>
</evidence>
<comment type="caution">
    <text evidence="1">The sequence shown here is derived from an EMBL/GenBank/DDBJ whole genome shotgun (WGS) entry which is preliminary data.</text>
</comment>
<gene>
    <name evidence="1" type="ORF">EV659_1056</name>
</gene>
<dbReference type="RefSeq" id="WP_132708323.1">
    <property type="nucleotide sequence ID" value="NZ_JACIGF010000005.1"/>
</dbReference>
<dbReference type="InParanoid" id="A0A4R2PGB3"/>